<sequence length="405" mass="47583">MKKKILFAIHQLDAGGAEKSLISLLNTLPVNELDIDLMVIRPSGLFRNLVPKEVNILETPQELICQNTKITEKLFWKSVNINRLIIKLRCIIYNRFRGNKSRLKMCRKQFYNELWTRYIPNSLKEYDIAVSYIDGLNYYIIDHIKALKKILWCHNDYNKLDYIAEYDYKYYQKANHICTISELCRKVLIDNFPLLKDKFEVIENITSARMIRYQADIFDEISASDDYFKDKRFKIISIGRLAEQKGFDFAIQSAKILKNTGLLFCWYILGEGPLRRSLVEQVKKNKIEDCFKFIGIRLNPYPYIKYADLFVMPSRYEGKSIALDEAKILCKPIVVTKYPSVYDAIDNNKTGILVDINAESITNAIMQLYKNEDLRNLLIRNLEHSDFSNEEQVRNKFLKLIDSCF</sequence>
<evidence type="ECO:0000313" key="3">
    <source>
        <dbReference type="EMBL" id="MBO8478449.1"/>
    </source>
</evidence>
<evidence type="ECO:0000256" key="1">
    <source>
        <dbReference type="ARBA" id="ARBA00022679"/>
    </source>
</evidence>
<dbReference type="Gene3D" id="3.40.50.2000">
    <property type="entry name" value="Glycogen Phosphorylase B"/>
    <property type="match status" value="2"/>
</dbReference>
<keyword evidence="1" id="KW-0808">Transferase</keyword>
<dbReference type="Proteomes" id="UP000823771">
    <property type="component" value="Unassembled WGS sequence"/>
</dbReference>
<dbReference type="GO" id="GO:0016757">
    <property type="term" value="F:glycosyltransferase activity"/>
    <property type="evidence" value="ECO:0007669"/>
    <property type="project" value="InterPro"/>
</dbReference>
<protein>
    <submittedName>
        <fullName evidence="3">Glycosyltransferase</fullName>
    </submittedName>
</protein>
<proteinExistence type="predicted"/>
<dbReference type="PANTHER" id="PTHR46401">
    <property type="entry name" value="GLYCOSYLTRANSFERASE WBBK-RELATED"/>
    <property type="match status" value="1"/>
</dbReference>
<gene>
    <name evidence="3" type="ORF">IAB80_06155</name>
</gene>
<dbReference type="GO" id="GO:0009103">
    <property type="term" value="P:lipopolysaccharide biosynthetic process"/>
    <property type="evidence" value="ECO:0007669"/>
    <property type="project" value="TreeGrafter"/>
</dbReference>
<accession>A0A9D9IUW6</accession>
<dbReference type="InterPro" id="IPR001296">
    <property type="entry name" value="Glyco_trans_1"/>
</dbReference>
<dbReference type="AlphaFoldDB" id="A0A9D9IUW6"/>
<comment type="caution">
    <text evidence="3">The sequence shown here is derived from an EMBL/GenBank/DDBJ whole genome shotgun (WGS) entry which is preliminary data.</text>
</comment>
<evidence type="ECO:0000313" key="4">
    <source>
        <dbReference type="Proteomes" id="UP000823771"/>
    </source>
</evidence>
<dbReference type="CDD" id="cd03811">
    <property type="entry name" value="GT4_GT28_WabH-like"/>
    <property type="match status" value="1"/>
</dbReference>
<organism evidence="3 4">
    <name type="scientific">Candidatus Cryptobacteroides excrementipullorum</name>
    <dbReference type="NCBI Taxonomy" id="2840761"/>
    <lineage>
        <taxon>Bacteria</taxon>
        <taxon>Pseudomonadati</taxon>
        <taxon>Bacteroidota</taxon>
        <taxon>Bacteroidia</taxon>
        <taxon>Bacteroidales</taxon>
        <taxon>Candidatus Cryptobacteroides</taxon>
    </lineage>
</organism>
<dbReference type="EMBL" id="JADILZ010000054">
    <property type="protein sequence ID" value="MBO8478449.1"/>
    <property type="molecule type" value="Genomic_DNA"/>
</dbReference>
<feature type="domain" description="Glycosyl transferase family 1" evidence="2">
    <location>
        <begin position="228"/>
        <end position="381"/>
    </location>
</feature>
<dbReference type="PANTHER" id="PTHR46401:SF2">
    <property type="entry name" value="GLYCOSYLTRANSFERASE WBBK-RELATED"/>
    <property type="match status" value="1"/>
</dbReference>
<reference evidence="3" key="2">
    <citation type="journal article" date="2021" name="PeerJ">
        <title>Extensive microbial diversity within the chicken gut microbiome revealed by metagenomics and culture.</title>
        <authorList>
            <person name="Gilroy R."/>
            <person name="Ravi A."/>
            <person name="Getino M."/>
            <person name="Pursley I."/>
            <person name="Horton D.L."/>
            <person name="Alikhan N.F."/>
            <person name="Baker D."/>
            <person name="Gharbi K."/>
            <person name="Hall N."/>
            <person name="Watson M."/>
            <person name="Adriaenssens E.M."/>
            <person name="Foster-Nyarko E."/>
            <person name="Jarju S."/>
            <person name="Secka A."/>
            <person name="Antonio M."/>
            <person name="Oren A."/>
            <person name="Chaudhuri R.R."/>
            <person name="La Ragione R."/>
            <person name="Hildebrand F."/>
            <person name="Pallen M.J."/>
        </authorList>
    </citation>
    <scope>NUCLEOTIDE SEQUENCE</scope>
    <source>
        <strain evidence="3">2478</strain>
    </source>
</reference>
<dbReference type="Pfam" id="PF00534">
    <property type="entry name" value="Glycos_transf_1"/>
    <property type="match status" value="1"/>
</dbReference>
<reference evidence="3" key="1">
    <citation type="submission" date="2020-10" db="EMBL/GenBank/DDBJ databases">
        <authorList>
            <person name="Gilroy R."/>
        </authorList>
    </citation>
    <scope>NUCLEOTIDE SEQUENCE</scope>
    <source>
        <strain evidence="3">2478</strain>
    </source>
</reference>
<name>A0A9D9IUW6_9BACT</name>
<evidence type="ECO:0000259" key="2">
    <source>
        <dbReference type="Pfam" id="PF00534"/>
    </source>
</evidence>
<dbReference type="SUPFAM" id="SSF53756">
    <property type="entry name" value="UDP-Glycosyltransferase/glycogen phosphorylase"/>
    <property type="match status" value="1"/>
</dbReference>